<accession>A0ABU4HYA5</accession>
<evidence type="ECO:0000313" key="8">
    <source>
        <dbReference type="EMBL" id="MDW5597455.1"/>
    </source>
</evidence>
<name>A0ABU4HYA5_9ACTN</name>
<dbReference type="RefSeq" id="WP_318599918.1">
    <property type="nucleotide sequence ID" value="NZ_JAWSTH010000088.1"/>
</dbReference>
<dbReference type="PANTHER" id="PTHR32303">
    <property type="entry name" value="QUINOPROTEIN ALCOHOL DEHYDROGENASE (CYTOCHROME C)"/>
    <property type="match status" value="1"/>
</dbReference>
<evidence type="ECO:0000256" key="3">
    <source>
        <dbReference type="ARBA" id="ARBA00023002"/>
    </source>
</evidence>
<feature type="chain" id="PRO_5046354212" evidence="5">
    <location>
        <begin position="32"/>
        <end position="581"/>
    </location>
</feature>
<comment type="caution">
    <text evidence="8">The sequence shown here is derived from an EMBL/GenBank/DDBJ whole genome shotgun (WGS) entry which is preliminary data.</text>
</comment>
<dbReference type="Proteomes" id="UP001284601">
    <property type="component" value="Unassembled WGS sequence"/>
</dbReference>
<feature type="compositionally biased region" description="Low complexity" evidence="4">
    <location>
        <begin position="34"/>
        <end position="65"/>
    </location>
</feature>
<evidence type="ECO:0000256" key="2">
    <source>
        <dbReference type="ARBA" id="ARBA00008156"/>
    </source>
</evidence>
<evidence type="ECO:0000313" key="9">
    <source>
        <dbReference type="Proteomes" id="UP001284601"/>
    </source>
</evidence>
<gene>
    <name evidence="8" type="ORF">R7226_24110</name>
</gene>
<dbReference type="EMBL" id="JAWSTH010000088">
    <property type="protein sequence ID" value="MDW5597455.1"/>
    <property type="molecule type" value="Genomic_DNA"/>
</dbReference>
<evidence type="ECO:0000256" key="1">
    <source>
        <dbReference type="ARBA" id="ARBA00001931"/>
    </source>
</evidence>
<feature type="signal peptide" evidence="5">
    <location>
        <begin position="1"/>
        <end position="31"/>
    </location>
</feature>
<dbReference type="InterPro" id="IPR002372">
    <property type="entry name" value="PQQ_rpt_dom"/>
</dbReference>
<sequence>MVNHTRRASRGTVRWLALVLGALALTLTACGGDDSSSSSTSGAAATSTTASTGASTTASGGSAATPDEEFAPGDWAIFGRDWDNTRYAPQDSINKESISRLGEAWHSDLGGNQWLNEAFPIVVDGVVYITTSTNEIYAFEGDTGRVKWKYAPKVDFSLSSGVGGYGIVVNRGVAVSDGKVYMLTFDCRLKAVSAATGEEIFSTQVEDPRSGAYETMSPAVYNGLVYVGSSGSDQGVAGFVAAYDGDTGREKWRFDTIPPVGEGWRRRGTGGGTVYMAPQIDTENGNVIFGTANPSPAIVGVDRPGDNLYTSSIVALDAMSGEYRWHHQVVAHDLWDYDAASPVVIFDAIIDGERRRMVAEAGKSGWLVFLDARTGEQIHPRLSFVRQQRSRPTERPTLQCPGPLGGSQYSPMAYSPRVEAVYVSGIDFCFLLAVSDEKLPGESRFGGTRSFPSDSRPSGSFSAVDVRTGRFIWRQRMSTPMGGGALVTGSDIVYTVDQLGYLYAFDAATGRELWKGNLGLAGAAAPVLYTIDGVDYIGAAVGGSGLTSSNDFGPIGARFYALKLDGREIIPPRAPRNPSTD</sequence>
<dbReference type="SUPFAM" id="SSF50998">
    <property type="entry name" value="Quinoprotein alcohol dehydrogenase-like"/>
    <property type="match status" value="1"/>
</dbReference>
<feature type="domain" description="Pyrrolo-quinoline quinone repeat" evidence="7">
    <location>
        <begin position="459"/>
        <end position="527"/>
    </location>
</feature>
<reference evidence="8 9" key="2">
    <citation type="submission" date="2023-10" db="EMBL/GenBank/DDBJ databases">
        <authorList>
            <person name="Han X.F."/>
        </authorList>
    </citation>
    <scope>NUCLEOTIDE SEQUENCE [LARGE SCALE GENOMIC DNA]</scope>
    <source>
        <strain evidence="8 9">KCTC 39840</strain>
    </source>
</reference>
<dbReference type="Pfam" id="PF01011">
    <property type="entry name" value="PQQ"/>
    <property type="match status" value="1"/>
</dbReference>
<dbReference type="Pfam" id="PF13360">
    <property type="entry name" value="PQQ_2"/>
    <property type="match status" value="1"/>
</dbReference>
<dbReference type="PROSITE" id="PS51257">
    <property type="entry name" value="PROKAR_LIPOPROTEIN"/>
    <property type="match status" value="1"/>
</dbReference>
<keyword evidence="9" id="KW-1185">Reference proteome</keyword>
<keyword evidence="3" id="KW-0560">Oxidoreductase</keyword>
<dbReference type="Gene3D" id="2.140.10.10">
    <property type="entry name" value="Quinoprotein alcohol dehydrogenase-like superfamily"/>
    <property type="match status" value="1"/>
</dbReference>
<dbReference type="SMART" id="SM00564">
    <property type="entry name" value="PQQ"/>
    <property type="match status" value="6"/>
</dbReference>
<keyword evidence="5" id="KW-0732">Signal</keyword>
<feature type="domain" description="Pyrrolo-quinoline quinone repeat" evidence="6">
    <location>
        <begin position="75"/>
        <end position="380"/>
    </location>
</feature>
<evidence type="ECO:0000259" key="7">
    <source>
        <dbReference type="Pfam" id="PF13360"/>
    </source>
</evidence>
<organism evidence="8 9">
    <name type="scientific">Conexibacter stalactiti</name>
    <dbReference type="NCBI Taxonomy" id="1940611"/>
    <lineage>
        <taxon>Bacteria</taxon>
        <taxon>Bacillati</taxon>
        <taxon>Actinomycetota</taxon>
        <taxon>Thermoleophilia</taxon>
        <taxon>Solirubrobacterales</taxon>
        <taxon>Conexibacteraceae</taxon>
        <taxon>Conexibacter</taxon>
    </lineage>
</organism>
<evidence type="ECO:0000256" key="5">
    <source>
        <dbReference type="SAM" id="SignalP"/>
    </source>
</evidence>
<comment type="cofactor">
    <cofactor evidence="1">
        <name>pyrroloquinoline quinone</name>
        <dbReference type="ChEBI" id="CHEBI:58442"/>
    </cofactor>
</comment>
<dbReference type="InterPro" id="IPR018391">
    <property type="entry name" value="PQQ_b-propeller_rpt"/>
</dbReference>
<dbReference type="InterPro" id="IPR011047">
    <property type="entry name" value="Quinoprotein_ADH-like_sf"/>
</dbReference>
<reference evidence="9" key="1">
    <citation type="submission" date="2023-07" db="EMBL/GenBank/DDBJ databases">
        <title>Conexibacter stalactiti sp. nov., isolated from stalactites in a lava cave and emended description of the genus Conexibacter.</title>
        <authorList>
            <person name="Lee S.D."/>
        </authorList>
    </citation>
    <scope>NUCLEOTIDE SEQUENCE [LARGE SCALE GENOMIC DNA]</scope>
    <source>
        <strain evidence="9">KCTC 39840</strain>
    </source>
</reference>
<evidence type="ECO:0000256" key="4">
    <source>
        <dbReference type="SAM" id="MobiDB-lite"/>
    </source>
</evidence>
<feature type="region of interest" description="Disordered" evidence="4">
    <location>
        <begin position="34"/>
        <end position="73"/>
    </location>
</feature>
<proteinExistence type="inferred from homology"/>
<comment type="similarity">
    <text evidence="2">Belongs to the bacterial PQQ dehydrogenase family.</text>
</comment>
<protein>
    <submittedName>
        <fullName evidence="8">PQQ-binding-like beta-propeller repeat protein</fullName>
    </submittedName>
</protein>
<evidence type="ECO:0000259" key="6">
    <source>
        <dbReference type="Pfam" id="PF01011"/>
    </source>
</evidence>